<feature type="compositionally biased region" description="Basic and acidic residues" evidence="4">
    <location>
        <begin position="177"/>
        <end position="187"/>
    </location>
</feature>
<gene>
    <name evidence="6" type="primary">GYP5</name>
    <name evidence="6" type="ORF">CcaverHIS019_0511090</name>
</gene>
<dbReference type="Gene3D" id="1.10.472.80">
    <property type="entry name" value="Ypt/Rab-GAP domain of gyp1p, domain 3"/>
    <property type="match status" value="1"/>
</dbReference>
<dbReference type="Gene3D" id="1.10.10.750">
    <property type="entry name" value="Ypt/Rab-GAP domain of gyp1p, domain 1"/>
    <property type="match status" value="1"/>
</dbReference>
<feature type="region of interest" description="Disordered" evidence="4">
    <location>
        <begin position="412"/>
        <end position="492"/>
    </location>
</feature>
<dbReference type="GO" id="GO:0031267">
    <property type="term" value="F:small GTPase binding"/>
    <property type="evidence" value="ECO:0007669"/>
    <property type="project" value="TreeGrafter"/>
</dbReference>
<dbReference type="PANTHER" id="PTHR47219">
    <property type="entry name" value="RAB GTPASE-ACTIVATING PROTEIN 1-LIKE"/>
    <property type="match status" value="1"/>
</dbReference>
<dbReference type="InterPro" id="IPR050302">
    <property type="entry name" value="Rab_GAP_TBC_domain"/>
</dbReference>
<evidence type="ECO:0000259" key="5">
    <source>
        <dbReference type="PROSITE" id="PS50086"/>
    </source>
</evidence>
<feature type="compositionally biased region" description="Basic and acidic residues" evidence="4">
    <location>
        <begin position="254"/>
        <end position="273"/>
    </location>
</feature>
<keyword evidence="7" id="KW-1185">Reference proteome</keyword>
<feature type="compositionally biased region" description="Basic and acidic residues" evidence="4">
    <location>
        <begin position="296"/>
        <end position="306"/>
    </location>
</feature>
<feature type="region of interest" description="Disordered" evidence="4">
    <location>
        <begin position="537"/>
        <end position="593"/>
    </location>
</feature>
<evidence type="ECO:0000256" key="2">
    <source>
        <dbReference type="ARBA" id="ARBA00023054"/>
    </source>
</evidence>
<dbReference type="Pfam" id="PF23436">
    <property type="entry name" value="RabGap-TBC_2"/>
    <property type="match status" value="1"/>
</dbReference>
<dbReference type="FunFam" id="1.10.8.270:FF:000001">
    <property type="entry name" value="TBC1 domain family member 1"/>
    <property type="match status" value="1"/>
</dbReference>
<feature type="region of interest" description="Disordered" evidence="4">
    <location>
        <begin position="374"/>
        <end position="396"/>
    </location>
</feature>
<feature type="compositionally biased region" description="Low complexity" evidence="4">
    <location>
        <begin position="84"/>
        <end position="99"/>
    </location>
</feature>
<dbReference type="AlphaFoldDB" id="A0AA48QXK3"/>
<feature type="compositionally biased region" description="Polar residues" evidence="4">
    <location>
        <begin position="1"/>
        <end position="18"/>
    </location>
</feature>
<keyword evidence="1" id="KW-0343">GTPase activation</keyword>
<feature type="compositionally biased region" description="Polar residues" evidence="4">
    <location>
        <begin position="582"/>
        <end position="593"/>
    </location>
</feature>
<feature type="region of interest" description="Disordered" evidence="4">
    <location>
        <begin position="1"/>
        <end position="307"/>
    </location>
</feature>
<feature type="region of interest" description="Disordered" evidence="4">
    <location>
        <begin position="1031"/>
        <end position="1091"/>
    </location>
</feature>
<feature type="compositionally biased region" description="Basic and acidic residues" evidence="4">
    <location>
        <begin position="436"/>
        <end position="454"/>
    </location>
</feature>
<dbReference type="SUPFAM" id="SSF47923">
    <property type="entry name" value="Ypt/Rab-GAP domain of gyp1p"/>
    <property type="match status" value="2"/>
</dbReference>
<sequence length="1091" mass="117394">MSSPSKSDLSDLATSPSETKPALPSTFKTAPKARTVSASSSTGGPSRVRAAASLWENKSSSSPASKPPGRPVSPGKLPGTGRMTPSSSSGRVTPSSRPTATRSNSSGGRATPTSTAKRTPLSPKLSIPNGQANGSVPGSFKSTSSELDMASPRSATPPPLLASPVPPVPSLPAVHSPVEKEKVDVLSREPTPPPVASPVRSPVSPATSTLLPAAPISPTIDPSPSVPEAKPTISSVPPESVIEANLQGNTPLEESAKNDAKAVKTSPKADAKAAKSTAPQVESKTTSKVQRKAAPKFKELREDKPKPAPVIIKKPEIKLEDKLKTAISIKPVEVAEEPTVARDDATRALPNDDQNVALAEGSCVTVSLAPAVSPASPAAPVFQPPPSAPTTPVTPSRVAGVTSLFSRVLPASTSTSTLNPPATPTVLSTMATPPRDSSKSAMKDEHLDDARLSDEQWATARVKGSETSGSSNKDRESTPAPSPTPTPTTKSRFFSSATSAFSTLQLPSVSLPSLSATTSSQSRSADIALPLTEASHLTPAPAMPSAGVGTSPGSSWRTTMTHFLQRTQSASTTPPPVPTTPSRNGSGSIQTLNRADSSSDLYHHMREVEQEPLGEGFERVRNEMEVAAREIRRERVGRGISLGTDENVDWAFWGTVVQDYDTVANERPKELSRAIQQGIPAVIRGPIWQLMSASKNANLEETYKTLLKQTSPYEKNIQKDINRTFPSHKFFQGASGQEGLFVVCKAYSLYDPDVGYTQGLAFIVATLLLNMPDEEAFCVLVRLMTSYNLRSHYLDNMPGLQLRLFQFDRLVEDVLPLLNAHLVRKGIKSSMYASQWLMTLFSYRFPLSLVYRVTDIVLAEGTEAVFRFAVALLRKCEDQLLKLEFEELLAFLTGDLYECYRIESEDGEEHWRSNDFVRDAYQTRITPLMLDQYESEWNEKCRIQTEHLRQLEGYARETEQLRGANRHLSSQVKNLEGSLATMNQEHVELVRQLVLAKIAKEDMETELVKYKAMCAALAQGREEDVDLPHIASRGSHTSLTPLPPSRRGSAVVSPTSHSPNLSPQRSAASGHASPITSPTERVPPGLAGRAD</sequence>
<dbReference type="PROSITE" id="PS50086">
    <property type="entry name" value="TBC_RABGAP"/>
    <property type="match status" value="1"/>
</dbReference>
<name>A0AA48QXK3_9TREE</name>
<feature type="compositionally biased region" description="Polar residues" evidence="4">
    <location>
        <begin position="100"/>
        <end position="117"/>
    </location>
</feature>
<dbReference type="EMBL" id="AP028216">
    <property type="protein sequence ID" value="BEI93481.1"/>
    <property type="molecule type" value="Genomic_DNA"/>
</dbReference>
<dbReference type="FunFam" id="1.10.472.80:FF:000027">
    <property type="entry name" value="GTPase activating protein (Evi5)"/>
    <property type="match status" value="1"/>
</dbReference>
<evidence type="ECO:0000256" key="3">
    <source>
        <dbReference type="SAM" id="Coils"/>
    </source>
</evidence>
<dbReference type="InterPro" id="IPR000195">
    <property type="entry name" value="Rab-GAP-TBC_dom"/>
</dbReference>
<dbReference type="GeneID" id="85497351"/>
<feature type="coiled-coil region" evidence="3">
    <location>
        <begin position="965"/>
        <end position="992"/>
    </location>
</feature>
<dbReference type="PANTHER" id="PTHR47219:SF9">
    <property type="entry name" value="GTPASE ACTIVATING PROTEIN AND CENTROSOME-ASSOCIATED, ISOFORM B"/>
    <property type="match status" value="1"/>
</dbReference>
<organism evidence="6 7">
    <name type="scientific">Cutaneotrichosporon cavernicola</name>
    <dbReference type="NCBI Taxonomy" id="279322"/>
    <lineage>
        <taxon>Eukaryota</taxon>
        <taxon>Fungi</taxon>
        <taxon>Dikarya</taxon>
        <taxon>Basidiomycota</taxon>
        <taxon>Agaricomycotina</taxon>
        <taxon>Tremellomycetes</taxon>
        <taxon>Trichosporonales</taxon>
        <taxon>Trichosporonaceae</taxon>
        <taxon>Cutaneotrichosporon</taxon>
    </lineage>
</organism>
<evidence type="ECO:0000256" key="4">
    <source>
        <dbReference type="SAM" id="MobiDB-lite"/>
    </source>
</evidence>
<feature type="compositionally biased region" description="Polar residues" evidence="4">
    <location>
        <begin position="551"/>
        <end position="571"/>
    </location>
</feature>
<feature type="compositionally biased region" description="Polar residues" evidence="4">
    <location>
        <begin position="277"/>
        <end position="288"/>
    </location>
</feature>
<dbReference type="RefSeq" id="XP_060458746.1">
    <property type="nucleotide sequence ID" value="XM_060602342.1"/>
</dbReference>
<dbReference type="KEGG" id="ccac:CcaHIS019_0511090"/>
<proteinExistence type="predicted"/>
<feature type="compositionally biased region" description="Low complexity" evidence="4">
    <location>
        <begin position="197"/>
        <end position="209"/>
    </location>
</feature>
<dbReference type="FunFam" id="1.10.10.750:FF:000003">
    <property type="entry name" value="GTPase activating protein (Evi5)"/>
    <property type="match status" value="1"/>
</dbReference>
<evidence type="ECO:0000313" key="6">
    <source>
        <dbReference type="EMBL" id="BEI93481.1"/>
    </source>
</evidence>
<protein>
    <recommendedName>
        <fullName evidence="5">Rab-GAP TBC domain-containing protein</fullName>
    </recommendedName>
</protein>
<feature type="compositionally biased region" description="Pro residues" evidence="4">
    <location>
        <begin position="155"/>
        <end position="170"/>
    </location>
</feature>
<feature type="compositionally biased region" description="Polar residues" evidence="4">
    <location>
        <begin position="1052"/>
        <end position="1067"/>
    </location>
</feature>
<dbReference type="SMART" id="SM00164">
    <property type="entry name" value="TBC"/>
    <property type="match status" value="1"/>
</dbReference>
<feature type="compositionally biased region" description="Polar residues" evidence="4">
    <location>
        <begin position="128"/>
        <end position="146"/>
    </location>
</feature>
<dbReference type="InterPro" id="IPR035969">
    <property type="entry name" value="Rab-GAP_TBC_sf"/>
</dbReference>
<reference evidence="6" key="1">
    <citation type="journal article" date="2023" name="BMC Genomics">
        <title>Chromosome-level genome assemblies of Cutaneotrichosporon spp. (Trichosporonales, Basidiomycota) reveal imbalanced evolution between nucleotide sequences and chromosome synteny.</title>
        <authorList>
            <person name="Kobayashi Y."/>
            <person name="Kayamori A."/>
            <person name="Aoki K."/>
            <person name="Shiwa Y."/>
            <person name="Matsutani M."/>
            <person name="Fujita N."/>
            <person name="Sugita T."/>
            <person name="Iwasaki W."/>
            <person name="Tanaka N."/>
            <person name="Takashima M."/>
        </authorList>
    </citation>
    <scope>NUCLEOTIDE SEQUENCE</scope>
    <source>
        <strain evidence="6">HIS019</strain>
    </source>
</reference>
<evidence type="ECO:0000256" key="1">
    <source>
        <dbReference type="ARBA" id="ARBA00022468"/>
    </source>
</evidence>
<feature type="compositionally biased region" description="Polar residues" evidence="4">
    <location>
        <begin position="412"/>
        <end position="431"/>
    </location>
</feature>
<dbReference type="Proteomes" id="UP001233271">
    <property type="component" value="Chromosome 5"/>
</dbReference>
<dbReference type="GO" id="GO:0005096">
    <property type="term" value="F:GTPase activator activity"/>
    <property type="evidence" value="ECO:0007669"/>
    <property type="project" value="UniProtKB-KW"/>
</dbReference>
<dbReference type="Gene3D" id="1.10.8.270">
    <property type="entry name" value="putative rabgap domain of human tbc1 domain family member 14 like domains"/>
    <property type="match status" value="1"/>
</dbReference>
<keyword evidence="2 3" id="KW-0175">Coiled coil</keyword>
<accession>A0AA48QXK3</accession>
<feature type="domain" description="Rab-GAP TBC" evidence="5">
    <location>
        <begin position="678"/>
        <end position="861"/>
    </location>
</feature>
<evidence type="ECO:0000313" key="7">
    <source>
        <dbReference type="Proteomes" id="UP001233271"/>
    </source>
</evidence>